<dbReference type="EMBL" id="JACGCM010001193">
    <property type="protein sequence ID" value="KAF6159465.1"/>
    <property type="molecule type" value="Genomic_DNA"/>
</dbReference>
<evidence type="ECO:0000256" key="1">
    <source>
        <dbReference type="ARBA" id="ARBA00007626"/>
    </source>
</evidence>
<protein>
    <recommendedName>
        <fullName evidence="5">Pentatricopeptide repeat-containing protein</fullName>
    </recommendedName>
</protein>
<sequence>MGEVDADDQRANSVEPYSYSYNVWKRALAAVNDISGVERAIDEMKRDGRVDSDWTTYNNFSSIYVNAGSFQKAEEALKELEKRNVHKDLAAFQFLVTLYGRMGNLLKGAEKYFQEWESENPTYDIRIVNIILIEAYCNGSMFQKAKELKGKVRSKKVKANVKTWEIFMEYHLKNEDMNLAMDCITKAISIGKKDARKK</sequence>
<dbReference type="GO" id="GO:0003729">
    <property type="term" value="F:mRNA binding"/>
    <property type="evidence" value="ECO:0007669"/>
    <property type="project" value="UniProtKB-ARBA"/>
</dbReference>
<organism evidence="3 4">
    <name type="scientific">Kingdonia uniflora</name>
    <dbReference type="NCBI Taxonomy" id="39325"/>
    <lineage>
        <taxon>Eukaryota</taxon>
        <taxon>Viridiplantae</taxon>
        <taxon>Streptophyta</taxon>
        <taxon>Embryophyta</taxon>
        <taxon>Tracheophyta</taxon>
        <taxon>Spermatophyta</taxon>
        <taxon>Magnoliopsida</taxon>
        <taxon>Ranunculales</taxon>
        <taxon>Circaeasteraceae</taxon>
        <taxon>Kingdonia</taxon>
    </lineage>
</organism>
<dbReference type="InterPro" id="IPR011990">
    <property type="entry name" value="TPR-like_helical_dom_sf"/>
</dbReference>
<comment type="similarity">
    <text evidence="1">Belongs to the PPR family. P subfamily.</text>
</comment>
<dbReference type="AlphaFoldDB" id="A0A7J7MX14"/>
<dbReference type="Proteomes" id="UP000541444">
    <property type="component" value="Unassembled WGS sequence"/>
</dbReference>
<dbReference type="PANTHER" id="PTHR45717">
    <property type="entry name" value="OS12G0527900 PROTEIN"/>
    <property type="match status" value="1"/>
</dbReference>
<evidence type="ECO:0000313" key="4">
    <source>
        <dbReference type="Proteomes" id="UP000541444"/>
    </source>
</evidence>
<dbReference type="Pfam" id="PF01535">
    <property type="entry name" value="PPR"/>
    <property type="match status" value="1"/>
</dbReference>
<dbReference type="PANTHER" id="PTHR45717:SF14">
    <property type="entry name" value="LARGE RIBOSOMAL SUBUNIT PROTEIN ML101 (RPPR4)"/>
    <property type="match status" value="1"/>
</dbReference>
<keyword evidence="4" id="KW-1185">Reference proteome</keyword>
<accession>A0A7J7MX14</accession>
<name>A0A7J7MX14_9MAGN</name>
<reference evidence="3 4" key="1">
    <citation type="journal article" date="2020" name="IScience">
        <title>Genome Sequencing of the Endangered Kingdonia uniflora (Circaeasteraceae, Ranunculales) Reveals Potential Mechanisms of Evolutionary Specialization.</title>
        <authorList>
            <person name="Sun Y."/>
            <person name="Deng T."/>
            <person name="Zhang A."/>
            <person name="Moore M.J."/>
            <person name="Landis J.B."/>
            <person name="Lin N."/>
            <person name="Zhang H."/>
            <person name="Zhang X."/>
            <person name="Huang J."/>
            <person name="Zhang X."/>
            <person name="Sun H."/>
            <person name="Wang H."/>
        </authorList>
    </citation>
    <scope>NUCLEOTIDE SEQUENCE [LARGE SCALE GENOMIC DNA]</scope>
    <source>
        <strain evidence="3">TB1705</strain>
        <tissue evidence="3">Leaf</tissue>
    </source>
</reference>
<gene>
    <name evidence="3" type="ORF">GIB67_032236</name>
</gene>
<evidence type="ECO:0008006" key="5">
    <source>
        <dbReference type="Google" id="ProtNLM"/>
    </source>
</evidence>
<dbReference type="SUPFAM" id="SSF81901">
    <property type="entry name" value="HCP-like"/>
    <property type="match status" value="1"/>
</dbReference>
<comment type="caution">
    <text evidence="3">The sequence shown here is derived from an EMBL/GenBank/DDBJ whole genome shotgun (WGS) entry which is preliminary data.</text>
</comment>
<dbReference type="Gene3D" id="1.25.40.10">
    <property type="entry name" value="Tetratricopeptide repeat domain"/>
    <property type="match status" value="2"/>
</dbReference>
<keyword evidence="2" id="KW-0677">Repeat</keyword>
<evidence type="ECO:0000256" key="2">
    <source>
        <dbReference type="ARBA" id="ARBA00022737"/>
    </source>
</evidence>
<proteinExistence type="inferred from homology"/>
<dbReference type="InterPro" id="IPR002885">
    <property type="entry name" value="PPR_rpt"/>
</dbReference>
<dbReference type="OrthoDB" id="1717827at2759"/>
<dbReference type="GO" id="GO:0005739">
    <property type="term" value="C:mitochondrion"/>
    <property type="evidence" value="ECO:0007669"/>
    <property type="project" value="TreeGrafter"/>
</dbReference>
<evidence type="ECO:0000313" key="3">
    <source>
        <dbReference type="EMBL" id="KAF6159465.1"/>
    </source>
</evidence>